<feature type="compositionally biased region" description="Polar residues" evidence="8">
    <location>
        <begin position="22"/>
        <end position="31"/>
    </location>
</feature>
<dbReference type="SUPFAM" id="SSF103473">
    <property type="entry name" value="MFS general substrate transporter"/>
    <property type="match status" value="1"/>
</dbReference>
<evidence type="ECO:0008006" key="12">
    <source>
        <dbReference type="Google" id="ProtNLM"/>
    </source>
</evidence>
<dbReference type="PRINTS" id="PR00080">
    <property type="entry name" value="SDRFAMILY"/>
</dbReference>
<dbReference type="InterPro" id="IPR002347">
    <property type="entry name" value="SDR_fam"/>
</dbReference>
<keyword evidence="3 9" id="KW-0812">Transmembrane</keyword>
<accession>A0A8H6H1E4</accession>
<evidence type="ECO:0000256" key="2">
    <source>
        <dbReference type="ARBA" id="ARBA00006484"/>
    </source>
</evidence>
<feature type="region of interest" description="Disordered" evidence="8">
    <location>
        <begin position="1"/>
        <end position="52"/>
    </location>
</feature>
<dbReference type="EMBL" id="JACDXP010000002">
    <property type="protein sequence ID" value="KAF6527556.1"/>
    <property type="molecule type" value="Genomic_DNA"/>
</dbReference>
<comment type="similarity">
    <text evidence="2">Belongs to the short-chain dehydrogenases/reductases (SDR) family.</text>
</comment>
<dbReference type="SUPFAM" id="SSF51735">
    <property type="entry name" value="NAD(P)-binding Rossmann-fold domains"/>
    <property type="match status" value="1"/>
</dbReference>
<feature type="region of interest" description="Disordered" evidence="8">
    <location>
        <begin position="661"/>
        <end position="680"/>
    </location>
</feature>
<dbReference type="PANTHER" id="PTHR48107:SF26">
    <property type="entry name" value="OXIDOREDUCTASE, SHORT-CHAIN DEHYDROGENASE_REDUCTASE FAMILY (AFU_ORTHOLOGUE AFUA_4G05870)"/>
    <property type="match status" value="1"/>
</dbReference>
<keyword evidence="5 9" id="KW-1133">Transmembrane helix</keyword>
<evidence type="ECO:0000256" key="4">
    <source>
        <dbReference type="ARBA" id="ARBA00022857"/>
    </source>
</evidence>
<feature type="transmembrane region" description="Helical" evidence="9">
    <location>
        <begin position="609"/>
        <end position="625"/>
    </location>
</feature>
<dbReference type="Gene3D" id="3.40.50.720">
    <property type="entry name" value="NAD(P)-binding Rossmann-like Domain"/>
    <property type="match status" value="1"/>
</dbReference>
<dbReference type="Pfam" id="PF00106">
    <property type="entry name" value="adh_short"/>
    <property type="match status" value="1"/>
</dbReference>
<feature type="transmembrane region" description="Helical" evidence="9">
    <location>
        <begin position="579"/>
        <end position="597"/>
    </location>
</feature>
<dbReference type="GO" id="GO:0016614">
    <property type="term" value="F:oxidoreductase activity, acting on CH-OH group of donors"/>
    <property type="evidence" value="ECO:0007669"/>
    <property type="project" value="UniProtKB-ARBA"/>
</dbReference>
<organism evidence="10 11">
    <name type="scientific">Fusarium oxysporum f. sp. conglutinans</name>
    <dbReference type="NCBI Taxonomy" id="100902"/>
    <lineage>
        <taxon>Eukaryota</taxon>
        <taxon>Fungi</taxon>
        <taxon>Dikarya</taxon>
        <taxon>Ascomycota</taxon>
        <taxon>Pezizomycotina</taxon>
        <taxon>Sordariomycetes</taxon>
        <taxon>Hypocreomycetidae</taxon>
        <taxon>Hypocreales</taxon>
        <taxon>Nectriaceae</taxon>
        <taxon>Fusarium</taxon>
        <taxon>Fusarium oxysporum species complex</taxon>
    </lineage>
</organism>
<evidence type="ECO:0000256" key="1">
    <source>
        <dbReference type="ARBA" id="ARBA00004370"/>
    </source>
</evidence>
<dbReference type="PROSITE" id="PS00061">
    <property type="entry name" value="ADH_SHORT"/>
    <property type="match status" value="1"/>
</dbReference>
<feature type="compositionally biased region" description="Basic and acidic residues" evidence="8">
    <location>
        <begin position="1"/>
        <end position="13"/>
    </location>
</feature>
<dbReference type="AlphaFoldDB" id="A0A8H6H1E4"/>
<comment type="subcellular location">
    <subcellularLocation>
        <location evidence="1">Membrane</location>
    </subcellularLocation>
</comment>
<reference evidence="10 11" key="1">
    <citation type="journal article" date="2020" name="bioRxiv">
        <title>A chromosome-scale genome assembly for the Fusarium oxysporum strain Fo5176 to establish a model Arabidopsis-fungal pathosystem.</title>
        <authorList>
            <person name="Fokkens L."/>
            <person name="Guo L."/>
            <person name="Dora S."/>
            <person name="Wang B."/>
            <person name="Ye K."/>
            <person name="Sanchez-Rodriguez C."/>
            <person name="Croll D."/>
        </authorList>
    </citation>
    <scope>NUCLEOTIDE SEQUENCE [LARGE SCALE GENOMIC DNA]</scope>
    <source>
        <strain evidence="10 11">Fo5176</strain>
    </source>
</reference>
<dbReference type="InterPro" id="IPR036291">
    <property type="entry name" value="NAD(P)-bd_dom_sf"/>
</dbReference>
<sequence>MDSAKETAKETFHKVIHPSMDPSKNTQQPASTGLERDLEPKPQKVHLPSKGEDIVYTPSGKLAGKKAFITGGDSGIGRAVAILFAMEGATVAIVYLPPEEEDAQHTKTQVEKNGGQVILIPSDLSLSINCKDVAKRAVEALGGIDILVNNAATRQEQGDICDISEELWASTFRVNLDSYFHLTKYVLPHLSKGGVIINSASVDSYIGVPSRLDYATSKGAVVAFTCALSLFLAKCDFIEGIRSSWCLRNFINITGLATYTDAIVTLRPSQLQKLESLGLYYNSPEPAIICIECGFAINPTRAPRHPGDKHHIPKSARRGLKPLIYSLNLPNPETLPLRPNGSPPHPNLTLGDDSFAATSLWLERTRWQITYKNVRRDILQAMTRLRVEEAKRSVERLQSKGTTVNADETVAMMIHTDQVERKISEGTGYLHCFRGRVNLRRTEIACLTWICQTICGSSFMGNSTYFYEQAGLADSSAFDLTIAQFALGFIGTMLSWPLMARVGRRKIYVWGLFLLTVILFVTGCLGIPPKAASRSWGIGSLLLVYTFTDDITVGPVCYSLVAELPSSRLRQRTIVLARNAYNIVGAAYTNIIGLYSLNPTAWNWGAKSAFFWAGNCALCFVWAYFRLPEPKDRSYAELDMLFDQGISARKFATTYVNPYETERRSGQDSDSKGKVMSHVE</sequence>
<keyword evidence="7 9" id="KW-0472">Membrane</keyword>
<evidence type="ECO:0000256" key="6">
    <source>
        <dbReference type="ARBA" id="ARBA00023002"/>
    </source>
</evidence>
<comment type="caution">
    <text evidence="10">The sequence shown here is derived from an EMBL/GenBank/DDBJ whole genome shotgun (WGS) entry which is preliminary data.</text>
</comment>
<evidence type="ECO:0000256" key="8">
    <source>
        <dbReference type="SAM" id="MobiDB-lite"/>
    </source>
</evidence>
<evidence type="ECO:0000313" key="10">
    <source>
        <dbReference type="EMBL" id="KAF6527556.1"/>
    </source>
</evidence>
<proteinExistence type="inferred from homology"/>
<dbReference type="GO" id="GO:0022857">
    <property type="term" value="F:transmembrane transporter activity"/>
    <property type="evidence" value="ECO:0007669"/>
    <property type="project" value="InterPro"/>
</dbReference>
<gene>
    <name evidence="10" type="ORF">HZS61_007858</name>
</gene>
<feature type="transmembrane region" description="Helical" evidence="9">
    <location>
        <begin position="482"/>
        <end position="500"/>
    </location>
</feature>
<dbReference type="Proteomes" id="UP000593570">
    <property type="component" value="Unassembled WGS sequence"/>
</dbReference>
<evidence type="ECO:0000256" key="5">
    <source>
        <dbReference type="ARBA" id="ARBA00022989"/>
    </source>
</evidence>
<feature type="transmembrane region" description="Helical" evidence="9">
    <location>
        <begin position="507"/>
        <end position="529"/>
    </location>
</feature>
<dbReference type="InterPro" id="IPR005828">
    <property type="entry name" value="MFS_sugar_transport-like"/>
</dbReference>
<dbReference type="InterPro" id="IPR036259">
    <property type="entry name" value="MFS_trans_sf"/>
</dbReference>
<dbReference type="PANTHER" id="PTHR48107">
    <property type="entry name" value="NADPH-DEPENDENT ALDEHYDE REDUCTASE-LIKE PROTEIN, CHLOROPLASTIC-RELATED"/>
    <property type="match status" value="1"/>
</dbReference>
<evidence type="ECO:0000313" key="11">
    <source>
        <dbReference type="Proteomes" id="UP000593570"/>
    </source>
</evidence>
<name>A0A8H6H1E4_FUSOX</name>
<dbReference type="InterPro" id="IPR020904">
    <property type="entry name" value="Sc_DH/Rdtase_CS"/>
</dbReference>
<evidence type="ECO:0000256" key="3">
    <source>
        <dbReference type="ARBA" id="ARBA00022692"/>
    </source>
</evidence>
<protein>
    <recommendedName>
        <fullName evidence="12">Major facilitator superfamily (MFS) profile domain-containing protein</fullName>
    </recommendedName>
</protein>
<evidence type="ECO:0000256" key="7">
    <source>
        <dbReference type="ARBA" id="ARBA00023136"/>
    </source>
</evidence>
<dbReference type="GO" id="GO:0016020">
    <property type="term" value="C:membrane"/>
    <property type="evidence" value="ECO:0007669"/>
    <property type="project" value="UniProtKB-SubCell"/>
</dbReference>
<dbReference type="Pfam" id="PF00083">
    <property type="entry name" value="Sugar_tr"/>
    <property type="match status" value="1"/>
</dbReference>
<keyword evidence="4" id="KW-0521">NADP</keyword>
<evidence type="ECO:0000256" key="9">
    <source>
        <dbReference type="SAM" id="Phobius"/>
    </source>
</evidence>
<keyword evidence="6" id="KW-0560">Oxidoreductase</keyword>
<dbReference type="Gene3D" id="1.20.1250.20">
    <property type="entry name" value="MFS general substrate transporter like domains"/>
    <property type="match status" value="1"/>
</dbReference>
<feature type="transmembrane region" description="Helical" evidence="9">
    <location>
        <begin position="535"/>
        <end position="558"/>
    </location>
</feature>
<dbReference type="PRINTS" id="PR00081">
    <property type="entry name" value="GDHRDH"/>
</dbReference>